<keyword evidence="1" id="KW-0732">Signal</keyword>
<reference evidence="3 4" key="1">
    <citation type="submission" date="2019-01" db="EMBL/GenBank/DDBJ databases">
        <authorList>
            <person name="Chen W.-M."/>
        </authorList>
    </citation>
    <scope>NUCLEOTIDE SEQUENCE [LARGE SCALE GENOMIC DNA]</scope>
    <source>
        <strain evidence="3 4">ICH-3</strain>
    </source>
</reference>
<gene>
    <name evidence="3" type="ORF">ENE75_12400</name>
</gene>
<feature type="chain" id="PRO_5018553421" evidence="1">
    <location>
        <begin position="29"/>
        <end position="248"/>
    </location>
</feature>
<dbReference type="Gene3D" id="2.160.20.120">
    <property type="match status" value="1"/>
</dbReference>
<organism evidence="3 4">
    <name type="scientific">Rubrivivax albus</name>
    <dbReference type="NCBI Taxonomy" id="2499835"/>
    <lineage>
        <taxon>Bacteria</taxon>
        <taxon>Pseudomonadati</taxon>
        <taxon>Pseudomonadota</taxon>
        <taxon>Betaproteobacteria</taxon>
        <taxon>Burkholderiales</taxon>
        <taxon>Sphaerotilaceae</taxon>
        <taxon>Rubrivivax</taxon>
    </lineage>
</organism>
<proteinExistence type="predicted"/>
<protein>
    <submittedName>
        <fullName evidence="3">DUF2807 domain-containing protein</fullName>
    </submittedName>
</protein>
<dbReference type="PROSITE" id="PS51318">
    <property type="entry name" value="TAT"/>
    <property type="match status" value="1"/>
</dbReference>
<dbReference type="OrthoDB" id="8885859at2"/>
<dbReference type="InterPro" id="IPR021255">
    <property type="entry name" value="DUF2807"/>
</dbReference>
<dbReference type="PANTHER" id="PTHR39200:SF1">
    <property type="entry name" value="AUTO-TRANSPORTER ADHESIN HEAD GIN DOMAIN-CONTAINING PROTEIN-RELATED"/>
    <property type="match status" value="1"/>
</dbReference>
<dbReference type="AlphaFoldDB" id="A0A3S2X1D3"/>
<dbReference type="InterPro" id="IPR006311">
    <property type="entry name" value="TAT_signal"/>
</dbReference>
<accession>A0A3S2X1D3</accession>
<feature type="signal peptide" evidence="1">
    <location>
        <begin position="1"/>
        <end position="28"/>
    </location>
</feature>
<dbReference type="PANTHER" id="PTHR39200">
    <property type="entry name" value="HYPOTHETICAL EXPORTED PROTEIN"/>
    <property type="match status" value="1"/>
</dbReference>
<name>A0A3S2X1D3_9BURK</name>
<dbReference type="EMBL" id="SACT01000003">
    <property type="protein sequence ID" value="RVT51611.1"/>
    <property type="molecule type" value="Genomic_DNA"/>
</dbReference>
<feature type="domain" description="Putative auto-transporter adhesin head GIN" evidence="2">
    <location>
        <begin position="47"/>
        <end position="231"/>
    </location>
</feature>
<evidence type="ECO:0000259" key="2">
    <source>
        <dbReference type="Pfam" id="PF10988"/>
    </source>
</evidence>
<dbReference type="RefSeq" id="WP_128198612.1">
    <property type="nucleotide sequence ID" value="NZ_SACT01000003.1"/>
</dbReference>
<evidence type="ECO:0000313" key="4">
    <source>
        <dbReference type="Proteomes" id="UP000288178"/>
    </source>
</evidence>
<dbReference type="Pfam" id="PF10988">
    <property type="entry name" value="DUF2807"/>
    <property type="match status" value="1"/>
</dbReference>
<dbReference type="Proteomes" id="UP000288178">
    <property type="component" value="Unassembled WGS sequence"/>
</dbReference>
<comment type="caution">
    <text evidence="3">The sequence shown here is derived from an EMBL/GenBank/DDBJ whole genome shotgun (WGS) entry which is preliminary data.</text>
</comment>
<sequence length="248" mass="25007">MPTTRRHLLTLAALTGVSALLLPAGALAQRVTGSGNMVTETRPASGFVAVALEASFTVKVRQSGREALSLTADDNLLPLIEAVVESRSGRPTLVLRWKRHTSIQHRSDIVATVDAATVEALATSGSGTVEADAVQGESLKLAVAGSGDIHATNVKVASLQASVAGSGDIAATGSTAVLKVSIAGSGDVDTRGVEAEEVKVSIAGSGDAKVTANAALSVSIAGSGDVRYRGRVNAVKTSIVGSGDVTRE</sequence>
<evidence type="ECO:0000256" key="1">
    <source>
        <dbReference type="SAM" id="SignalP"/>
    </source>
</evidence>
<evidence type="ECO:0000313" key="3">
    <source>
        <dbReference type="EMBL" id="RVT51611.1"/>
    </source>
</evidence>
<keyword evidence="4" id="KW-1185">Reference proteome</keyword>